<dbReference type="OrthoDB" id="147060at2157"/>
<keyword evidence="1" id="KW-1133">Transmembrane helix</keyword>
<dbReference type="AlphaFoldDB" id="A0A345E2T4"/>
<organism evidence="2 3">
    <name type="scientific">Haloplanus rubicundus</name>
    <dbReference type="NCBI Taxonomy" id="1547898"/>
    <lineage>
        <taxon>Archaea</taxon>
        <taxon>Methanobacteriati</taxon>
        <taxon>Methanobacteriota</taxon>
        <taxon>Stenosarchaea group</taxon>
        <taxon>Halobacteria</taxon>
        <taxon>Halobacteriales</taxon>
        <taxon>Haloferacaceae</taxon>
        <taxon>Haloplanus</taxon>
    </lineage>
</organism>
<feature type="transmembrane region" description="Helical" evidence="1">
    <location>
        <begin position="321"/>
        <end position="340"/>
    </location>
</feature>
<dbReference type="GeneID" id="37283473"/>
<name>A0A345E2T4_9EURY</name>
<gene>
    <name evidence="2" type="ORF">DU500_08770</name>
</gene>
<dbReference type="Proteomes" id="UP000253273">
    <property type="component" value="Chromosome"/>
</dbReference>
<dbReference type="EMBL" id="CP031150">
    <property type="protein sequence ID" value="AXG06506.1"/>
    <property type="molecule type" value="Genomic_DNA"/>
</dbReference>
<evidence type="ECO:0000256" key="1">
    <source>
        <dbReference type="SAM" id="Phobius"/>
    </source>
</evidence>
<keyword evidence="1" id="KW-0812">Transmembrane</keyword>
<keyword evidence="3" id="KW-1185">Reference proteome</keyword>
<accession>A0A345E2T4</accession>
<protein>
    <submittedName>
        <fullName evidence="2">Type II secretion system protein</fullName>
    </submittedName>
</protein>
<feature type="transmembrane region" description="Helical" evidence="1">
    <location>
        <begin position="41"/>
        <end position="62"/>
    </location>
</feature>
<feature type="transmembrane region" description="Helical" evidence="1">
    <location>
        <begin position="223"/>
        <end position="241"/>
    </location>
</feature>
<feature type="transmembrane region" description="Helical" evidence="1">
    <location>
        <begin position="253"/>
        <end position="274"/>
    </location>
</feature>
<reference evidence="2 3" key="1">
    <citation type="submission" date="2018-07" db="EMBL/GenBank/DDBJ databases">
        <title>Genome sequences of Haloplanus sp. CBA1113.</title>
        <authorList>
            <person name="Kim Y.B."/>
            <person name="Roh S.W."/>
        </authorList>
    </citation>
    <scope>NUCLEOTIDE SEQUENCE [LARGE SCALE GENOMIC DNA]</scope>
    <source>
        <strain evidence="2 3">CBA1113</strain>
    </source>
</reference>
<sequence length="573" mass="58245">MIVPVVDRLAGWWPWAVDPEPETERALSYLAAGVDAEMLGAAARAAAVLVVVATVGAGVSVATVATPRLGVAVGSAGMAAGVAVPFVADRGPQFLATIARTRALGAAASLVGRTALRLRIDPTIERAAAFAARTGHGPLAASLGDHVERAAGTPRSGIDAFADEWADRFPALGRAVTRLDAAASAPATERDRHLDRAIEAALDGVQEELASFTGEIRGAVTGLYAFGVLLPLALIGVLPAARATGVRLPLSVVVALYDLVLPTGVVGVGAWLLARRPVAFPPPRIGRDHPETPNRRLHVVGCGVVAAAVGGYGATRLVAPWAAPVAAVGFGAGVALVVDARPAKRVHERVRAVEAELGDACHLVGRRVAAGEAVETAIAGAAERLTGATGAMLTDAANRQRRLGVTVDEAFDGEAGALATLPSRRAREVATLFSLAATEGRPAGEALVTTAEHVAELDRIEQAARRELGQVTDTLSNTAAAFGPIVGGTTVALSARVTQTGTTAPFGAAPLPTAELGLAVGAYVLWLAAALTTLSTGLTHGLDRTLVGHRVGVALCLATACYLAAFVGAGLFL</sequence>
<feature type="transmembrane region" description="Helical" evidence="1">
    <location>
        <begin position="516"/>
        <end position="539"/>
    </location>
</feature>
<dbReference type="KEGG" id="haj:DU500_08770"/>
<evidence type="ECO:0000313" key="3">
    <source>
        <dbReference type="Proteomes" id="UP000253273"/>
    </source>
</evidence>
<dbReference type="RefSeq" id="WP_114585644.1">
    <property type="nucleotide sequence ID" value="NZ_CP031150.1"/>
</dbReference>
<feature type="transmembrane region" description="Helical" evidence="1">
    <location>
        <begin position="69"/>
        <end position="88"/>
    </location>
</feature>
<proteinExistence type="predicted"/>
<keyword evidence="1" id="KW-0472">Membrane</keyword>
<feature type="transmembrane region" description="Helical" evidence="1">
    <location>
        <begin position="551"/>
        <end position="572"/>
    </location>
</feature>
<evidence type="ECO:0000313" key="2">
    <source>
        <dbReference type="EMBL" id="AXG06506.1"/>
    </source>
</evidence>